<sequence>MVYVICNRLGLSFQPLCFLLYLLSSNRSERKTWNLGRLFLRLLRCMLVPTLRDQSNADTGEIERAITIDLISTN</sequence>
<reference evidence="1" key="1">
    <citation type="journal article" date="2010" name="Science">
        <title>Plasticity of animal genome architecture unmasked by rapid evolution of a pelagic tunicate.</title>
        <authorList>
            <person name="Denoeud F."/>
            <person name="Henriet S."/>
            <person name="Mungpakdee S."/>
            <person name="Aury J.M."/>
            <person name="Da Silva C."/>
            <person name="Brinkmann H."/>
            <person name="Mikhaleva J."/>
            <person name="Olsen L.C."/>
            <person name="Jubin C."/>
            <person name="Canestro C."/>
            <person name="Bouquet J.M."/>
            <person name="Danks G."/>
            <person name="Poulain J."/>
            <person name="Campsteijn C."/>
            <person name="Adamski M."/>
            <person name="Cross I."/>
            <person name="Yadetie F."/>
            <person name="Muffato M."/>
            <person name="Louis A."/>
            <person name="Butcher S."/>
            <person name="Tsagkogeorga G."/>
            <person name="Konrad A."/>
            <person name="Singh S."/>
            <person name="Jensen M.F."/>
            <person name="Cong E.H."/>
            <person name="Eikeseth-Otteraa H."/>
            <person name="Noel B."/>
            <person name="Anthouard V."/>
            <person name="Porcel B.M."/>
            <person name="Kachouri-Lafond R."/>
            <person name="Nishino A."/>
            <person name="Ugolini M."/>
            <person name="Chourrout P."/>
            <person name="Nishida H."/>
            <person name="Aasland R."/>
            <person name="Huzurbazar S."/>
            <person name="Westhof E."/>
            <person name="Delsuc F."/>
            <person name="Lehrach H."/>
            <person name="Reinhardt R."/>
            <person name="Weissenbach J."/>
            <person name="Roy S.W."/>
            <person name="Artiguenave F."/>
            <person name="Postlethwait J.H."/>
            <person name="Manak J.R."/>
            <person name="Thompson E.M."/>
            <person name="Jaillon O."/>
            <person name="Du Pasquier L."/>
            <person name="Boudinot P."/>
            <person name="Liberles D.A."/>
            <person name="Volff J.N."/>
            <person name="Philippe H."/>
            <person name="Lenhard B."/>
            <person name="Roest Crollius H."/>
            <person name="Wincker P."/>
            <person name="Chourrout D."/>
        </authorList>
    </citation>
    <scope>NUCLEOTIDE SEQUENCE [LARGE SCALE GENOMIC DNA]</scope>
</reference>
<evidence type="ECO:0000313" key="1">
    <source>
        <dbReference type="EMBL" id="CBY23934.1"/>
    </source>
</evidence>
<organism evidence="1">
    <name type="scientific">Oikopleura dioica</name>
    <name type="common">Tunicate</name>
    <dbReference type="NCBI Taxonomy" id="34765"/>
    <lineage>
        <taxon>Eukaryota</taxon>
        <taxon>Metazoa</taxon>
        <taxon>Chordata</taxon>
        <taxon>Tunicata</taxon>
        <taxon>Appendicularia</taxon>
        <taxon>Copelata</taxon>
        <taxon>Oikopleuridae</taxon>
        <taxon>Oikopleura</taxon>
    </lineage>
</organism>
<dbReference type="InParanoid" id="E4X4E4"/>
<proteinExistence type="predicted"/>
<dbReference type="Proteomes" id="UP000001307">
    <property type="component" value="Unassembled WGS sequence"/>
</dbReference>
<name>E4X4E4_OIKDI</name>
<accession>E4X4E4</accession>
<evidence type="ECO:0000313" key="2">
    <source>
        <dbReference type="Proteomes" id="UP000001307"/>
    </source>
</evidence>
<protein>
    <submittedName>
        <fullName evidence="1">Uncharacterized protein</fullName>
    </submittedName>
</protein>
<dbReference type="EMBL" id="FN653024">
    <property type="protein sequence ID" value="CBY23934.1"/>
    <property type="molecule type" value="Genomic_DNA"/>
</dbReference>
<gene>
    <name evidence="1" type="ORF">GSOID_T00001269001</name>
</gene>
<dbReference type="AlphaFoldDB" id="E4X4E4"/>
<keyword evidence="2" id="KW-1185">Reference proteome</keyword>